<comment type="similarity">
    <text evidence="1 2">Belongs to the UPF0102 family.</text>
</comment>
<dbReference type="NCBIfam" id="TIGR00252">
    <property type="entry name" value="YraN family protein"/>
    <property type="match status" value="1"/>
</dbReference>
<dbReference type="InterPro" id="IPR011335">
    <property type="entry name" value="Restrct_endonuc-II-like"/>
</dbReference>
<dbReference type="InterPro" id="IPR011856">
    <property type="entry name" value="tRNA_endonuc-like_dom_sf"/>
</dbReference>
<dbReference type="CDD" id="cd20736">
    <property type="entry name" value="PoNe_Nuclease"/>
    <property type="match status" value="1"/>
</dbReference>
<dbReference type="Proteomes" id="UP000250434">
    <property type="component" value="Chromosome"/>
</dbReference>
<gene>
    <name evidence="3" type="ORF">A4R43_18425</name>
</gene>
<dbReference type="HAMAP" id="MF_00048">
    <property type="entry name" value="UPF0102"/>
    <property type="match status" value="1"/>
</dbReference>
<evidence type="ECO:0000256" key="1">
    <source>
        <dbReference type="ARBA" id="ARBA00006738"/>
    </source>
</evidence>
<dbReference type="SUPFAM" id="SSF52980">
    <property type="entry name" value="Restriction endonuclease-like"/>
    <property type="match status" value="1"/>
</dbReference>
<dbReference type="EMBL" id="CP015163">
    <property type="protein sequence ID" value="AXB48608.1"/>
    <property type="molecule type" value="Genomic_DNA"/>
</dbReference>
<reference evidence="3 4" key="1">
    <citation type="submission" date="2016-04" db="EMBL/GenBank/DDBJ databases">
        <title>Complete genome sequence and analysis of deep-sea sediment isolate, Amycolatopsis sp. WP1.</title>
        <authorList>
            <person name="Wang H."/>
            <person name="Chen S."/>
            <person name="Wu Q."/>
        </authorList>
    </citation>
    <scope>NUCLEOTIDE SEQUENCE [LARGE SCALE GENOMIC DNA]</scope>
    <source>
        <strain evidence="3 4">WP1</strain>
    </source>
</reference>
<dbReference type="NCBIfam" id="NF009150">
    <property type="entry name" value="PRK12497.1-3"/>
    <property type="match status" value="1"/>
</dbReference>
<keyword evidence="4" id="KW-1185">Reference proteome</keyword>
<dbReference type="Gene3D" id="3.40.1350.10">
    <property type="match status" value="1"/>
</dbReference>
<dbReference type="OrthoDB" id="9794876at2"/>
<name>A0A344LKN4_9PSEU</name>
<dbReference type="KEGG" id="aab:A4R43_18425"/>
<accession>A0A344LKN4</accession>
<dbReference type="InterPro" id="IPR003509">
    <property type="entry name" value="UPF0102_YraN-like"/>
</dbReference>
<dbReference type="RefSeq" id="WP_113697714.1">
    <property type="nucleotide sequence ID" value="NZ_CP015163.1"/>
</dbReference>
<dbReference type="GO" id="GO:0003676">
    <property type="term" value="F:nucleic acid binding"/>
    <property type="evidence" value="ECO:0007669"/>
    <property type="project" value="InterPro"/>
</dbReference>
<organism evidence="3 4">
    <name type="scientific">Amycolatopsis albispora</name>
    <dbReference type="NCBI Taxonomy" id="1804986"/>
    <lineage>
        <taxon>Bacteria</taxon>
        <taxon>Bacillati</taxon>
        <taxon>Actinomycetota</taxon>
        <taxon>Actinomycetes</taxon>
        <taxon>Pseudonocardiales</taxon>
        <taxon>Pseudonocardiaceae</taxon>
        <taxon>Amycolatopsis</taxon>
    </lineage>
</organism>
<sequence length="126" mass="14314">MGTQARPSHERRQELGRRGERLAAAHLEGLGLVILSRNWRCREGELDLVATDGRTLFVCEVKTRSGSGYGLPAEAVDADKSARIRRLTSRWLEHFRVQWCPLRFDVIAIHWPPDGEPQLTHFPGAF</sequence>
<dbReference type="PANTHER" id="PTHR34039">
    <property type="entry name" value="UPF0102 PROTEIN YRAN"/>
    <property type="match status" value="1"/>
</dbReference>
<dbReference type="Pfam" id="PF02021">
    <property type="entry name" value="UPF0102"/>
    <property type="match status" value="1"/>
</dbReference>
<evidence type="ECO:0000256" key="2">
    <source>
        <dbReference type="HAMAP-Rule" id="MF_00048"/>
    </source>
</evidence>
<evidence type="ECO:0000313" key="3">
    <source>
        <dbReference type="EMBL" id="AXB48608.1"/>
    </source>
</evidence>
<evidence type="ECO:0000313" key="4">
    <source>
        <dbReference type="Proteomes" id="UP000250434"/>
    </source>
</evidence>
<proteinExistence type="inferred from homology"/>
<dbReference type="AlphaFoldDB" id="A0A344LKN4"/>
<dbReference type="PANTHER" id="PTHR34039:SF1">
    <property type="entry name" value="UPF0102 PROTEIN YRAN"/>
    <property type="match status" value="1"/>
</dbReference>
<dbReference type="NCBIfam" id="NF009154">
    <property type="entry name" value="PRK12497.3-3"/>
    <property type="match status" value="1"/>
</dbReference>
<protein>
    <recommendedName>
        <fullName evidence="2">UPF0102 protein A4R43_18425</fullName>
    </recommendedName>
</protein>